<name>A0A1G9PHD9_9BURK</name>
<dbReference type="EMBL" id="FNHP01000001">
    <property type="protein sequence ID" value="SDL98282.1"/>
    <property type="molecule type" value="Genomic_DNA"/>
</dbReference>
<gene>
    <name evidence="3" type="ORF">SAMN05428957_101420</name>
</gene>
<organism evidence="3 4">
    <name type="scientific">Oryzisolibacter propanilivorax</name>
    <dbReference type="NCBI Taxonomy" id="1527607"/>
    <lineage>
        <taxon>Bacteria</taxon>
        <taxon>Pseudomonadati</taxon>
        <taxon>Pseudomonadota</taxon>
        <taxon>Betaproteobacteria</taxon>
        <taxon>Burkholderiales</taxon>
        <taxon>Comamonadaceae</taxon>
        <taxon>Oryzisolibacter</taxon>
    </lineage>
</organism>
<keyword evidence="2" id="KW-1133">Transmembrane helix</keyword>
<dbReference type="OrthoDB" id="8565731at2"/>
<reference evidence="4" key="1">
    <citation type="submission" date="2016-10" db="EMBL/GenBank/DDBJ databases">
        <authorList>
            <person name="Varghese N."/>
            <person name="Submissions S."/>
        </authorList>
    </citation>
    <scope>NUCLEOTIDE SEQUENCE [LARGE SCALE GENOMIC DNA]</scope>
    <source>
        <strain evidence="4">EPL6</strain>
    </source>
</reference>
<sequence>MYLVAIAWLYVTLMMALAEATAANGSVLGAIVTFVLYGLLPLSIVLYILGTPGRKRARRQREAQEQQAHVQQQADAAAPASIGQPDQGGHPTGAAEGGVVAPVREEP</sequence>
<dbReference type="Proteomes" id="UP000198552">
    <property type="component" value="Unassembled WGS sequence"/>
</dbReference>
<dbReference type="AlphaFoldDB" id="A0A1G9PHD9"/>
<evidence type="ECO:0000313" key="4">
    <source>
        <dbReference type="Proteomes" id="UP000198552"/>
    </source>
</evidence>
<keyword evidence="2" id="KW-0812">Transmembrane</keyword>
<keyword evidence="2" id="KW-0472">Membrane</keyword>
<feature type="region of interest" description="Disordered" evidence="1">
    <location>
        <begin position="57"/>
        <end position="107"/>
    </location>
</feature>
<evidence type="ECO:0000256" key="2">
    <source>
        <dbReference type="SAM" id="Phobius"/>
    </source>
</evidence>
<proteinExistence type="predicted"/>
<accession>A0A1G9PHD9</accession>
<evidence type="ECO:0000313" key="3">
    <source>
        <dbReference type="EMBL" id="SDL98282.1"/>
    </source>
</evidence>
<dbReference type="RefSeq" id="WP_091566105.1">
    <property type="nucleotide sequence ID" value="NZ_FNHP01000001.1"/>
</dbReference>
<dbReference type="STRING" id="1527607.SAMN05428957_101420"/>
<keyword evidence="4" id="KW-1185">Reference proteome</keyword>
<protein>
    <recommendedName>
        <fullName evidence="5">Transmembrane protein</fullName>
    </recommendedName>
</protein>
<feature type="transmembrane region" description="Helical" evidence="2">
    <location>
        <begin position="28"/>
        <end position="49"/>
    </location>
</feature>
<evidence type="ECO:0000256" key="1">
    <source>
        <dbReference type="SAM" id="MobiDB-lite"/>
    </source>
</evidence>
<feature type="compositionally biased region" description="Low complexity" evidence="1">
    <location>
        <begin position="65"/>
        <end position="84"/>
    </location>
</feature>
<evidence type="ECO:0008006" key="5">
    <source>
        <dbReference type="Google" id="ProtNLM"/>
    </source>
</evidence>